<evidence type="ECO:0000313" key="3">
    <source>
        <dbReference type="EMBL" id="MPA73481.1"/>
    </source>
</evidence>
<dbReference type="SUPFAM" id="SSF82895">
    <property type="entry name" value="TSP-1 type 1 repeat"/>
    <property type="match status" value="1"/>
</dbReference>
<keyword evidence="1" id="KW-1133">Transmembrane helix</keyword>
<proteinExistence type="predicted"/>
<protein>
    <submittedName>
        <fullName evidence="3">Putative papilin-like isoform X1</fullName>
    </submittedName>
</protein>
<dbReference type="EMBL" id="GHES01042922">
    <property type="protein sequence ID" value="MPA73481.1"/>
    <property type="molecule type" value="Transcribed_RNA"/>
</dbReference>
<sequence length="272" mass="30886">MSQGEMMVERWGWNLFQLILLSHLSSTFSSSSLPSHGCYWTESCQNRWWGECGIGHLIFNQSSDCNGQCPEPKYSRCLPYYTHFYCCIPESPKVMADGCTECNYKVDSGDQYLCCKDCSDPHIIYEDPKLGYCKTGAELVVQPKPKEVFKWVVGPWMPCSSPCDGGIRYRNVECFAVVEDTSIPDYPVYDHKCSTEEMPSRQDRCNLSSCVELSNVGSQRRKHHRLPTWLVTLLVLLGIAAVGGIAFVGYTLYKRRTSTQNGFVYIMLEGYS</sequence>
<dbReference type="InterPro" id="IPR000884">
    <property type="entry name" value="TSP1_rpt"/>
</dbReference>
<keyword evidence="2" id="KW-0732">Signal</keyword>
<evidence type="ECO:0000256" key="1">
    <source>
        <dbReference type="SAM" id="Phobius"/>
    </source>
</evidence>
<feature type="chain" id="PRO_5023014188" evidence="2">
    <location>
        <begin position="30"/>
        <end position="272"/>
    </location>
</feature>
<evidence type="ECO:0000256" key="2">
    <source>
        <dbReference type="SAM" id="SignalP"/>
    </source>
</evidence>
<keyword evidence="1" id="KW-0472">Membrane</keyword>
<dbReference type="PROSITE" id="PS50092">
    <property type="entry name" value="TSP1"/>
    <property type="match status" value="1"/>
</dbReference>
<dbReference type="InterPro" id="IPR036383">
    <property type="entry name" value="TSP1_rpt_sf"/>
</dbReference>
<accession>A0A5B7BZQ9</accession>
<reference evidence="3" key="1">
    <citation type="submission" date="2019-08" db="EMBL/GenBank/DDBJ databases">
        <title>Reference gene set and small RNA set construction with multiple tissues from Davidia involucrata Baill.</title>
        <authorList>
            <person name="Yang H."/>
            <person name="Zhou C."/>
            <person name="Li G."/>
            <person name="Wang J."/>
            <person name="Gao P."/>
            <person name="Wang M."/>
            <person name="Wang R."/>
            <person name="Zhao Y."/>
        </authorList>
    </citation>
    <scope>NUCLEOTIDE SEQUENCE</scope>
    <source>
        <tissue evidence="3">Mixed with DoveR01_LX</tissue>
    </source>
</reference>
<feature type="transmembrane region" description="Helical" evidence="1">
    <location>
        <begin position="229"/>
        <end position="253"/>
    </location>
</feature>
<organism evidence="3">
    <name type="scientific">Davidia involucrata</name>
    <name type="common">Dove tree</name>
    <dbReference type="NCBI Taxonomy" id="16924"/>
    <lineage>
        <taxon>Eukaryota</taxon>
        <taxon>Viridiplantae</taxon>
        <taxon>Streptophyta</taxon>
        <taxon>Embryophyta</taxon>
        <taxon>Tracheophyta</taxon>
        <taxon>Spermatophyta</taxon>
        <taxon>Magnoliopsida</taxon>
        <taxon>eudicotyledons</taxon>
        <taxon>Gunneridae</taxon>
        <taxon>Pentapetalae</taxon>
        <taxon>asterids</taxon>
        <taxon>Cornales</taxon>
        <taxon>Nyssaceae</taxon>
        <taxon>Davidia</taxon>
    </lineage>
</organism>
<name>A0A5B7BZQ9_DAVIN</name>
<gene>
    <name evidence="3" type="ORF">Din_042922</name>
</gene>
<keyword evidence="1" id="KW-0812">Transmembrane</keyword>
<feature type="signal peptide" evidence="2">
    <location>
        <begin position="1"/>
        <end position="29"/>
    </location>
</feature>
<dbReference type="AlphaFoldDB" id="A0A5B7BZQ9"/>
<dbReference type="Pfam" id="PF19030">
    <property type="entry name" value="TSP1_ADAMTS"/>
    <property type="match status" value="1"/>
</dbReference>
<dbReference type="Gene3D" id="2.20.100.10">
    <property type="entry name" value="Thrombospondin type-1 (TSP1) repeat"/>
    <property type="match status" value="1"/>
</dbReference>